<protein>
    <recommendedName>
        <fullName evidence="2">FtsK gamma domain-containing protein</fullName>
    </recommendedName>
</protein>
<evidence type="ECO:0000256" key="1">
    <source>
        <dbReference type="SAM" id="MobiDB-lite"/>
    </source>
</evidence>
<dbReference type="EMBL" id="PIYS01000018">
    <property type="protein sequence ID" value="PKF71129.1"/>
    <property type="molecule type" value="Genomic_DNA"/>
</dbReference>
<dbReference type="AlphaFoldDB" id="A0A2I0CPS9"/>
<dbReference type="Pfam" id="PF09397">
    <property type="entry name" value="FtsK_gamma"/>
    <property type="match status" value="1"/>
</dbReference>
<dbReference type="InterPro" id="IPR036390">
    <property type="entry name" value="WH_DNA-bd_sf"/>
</dbReference>
<evidence type="ECO:0000259" key="2">
    <source>
        <dbReference type="SMART" id="SM00843"/>
    </source>
</evidence>
<sequence length="87" mass="9727">MNPESVTHWMPRPADPAKQDPVDPLYREAVAAVVQTQRASVAFLQRFLGIGYNRAARIIEAMERDRIVSGMNRDGARAVLMLEVPHA</sequence>
<dbReference type="InterPro" id="IPR050206">
    <property type="entry name" value="FtsK/SpoIIIE/SftA"/>
</dbReference>
<dbReference type="SUPFAM" id="SSF46785">
    <property type="entry name" value="Winged helix' DNA-binding domain"/>
    <property type="match status" value="1"/>
</dbReference>
<evidence type="ECO:0000313" key="4">
    <source>
        <dbReference type="Proteomes" id="UP000242861"/>
    </source>
</evidence>
<dbReference type="Gene3D" id="1.10.10.10">
    <property type="entry name" value="Winged helix-like DNA-binding domain superfamily/Winged helix DNA-binding domain"/>
    <property type="match status" value="1"/>
</dbReference>
<accession>A0A2I0CPS9</accession>
<organism evidence="3 4">
    <name type="scientific">Pseudomonas fluvialis</name>
    <dbReference type="NCBI Taxonomy" id="1793966"/>
    <lineage>
        <taxon>Bacteria</taxon>
        <taxon>Pseudomonadati</taxon>
        <taxon>Pseudomonadota</taxon>
        <taxon>Gammaproteobacteria</taxon>
        <taxon>Pseudomonadales</taxon>
        <taxon>Pseudomonadaceae</taxon>
        <taxon>Pseudomonas</taxon>
    </lineage>
</organism>
<dbReference type="PANTHER" id="PTHR22683">
    <property type="entry name" value="SPORULATION PROTEIN RELATED"/>
    <property type="match status" value="1"/>
</dbReference>
<dbReference type="InterPro" id="IPR036388">
    <property type="entry name" value="WH-like_DNA-bd_sf"/>
</dbReference>
<evidence type="ECO:0000313" key="3">
    <source>
        <dbReference type="EMBL" id="PKF71129.1"/>
    </source>
</evidence>
<gene>
    <name evidence="3" type="ORF">CW360_10250</name>
</gene>
<reference evidence="4" key="1">
    <citation type="submission" date="2017-12" db="EMBL/GenBank/DDBJ databases">
        <authorList>
            <person name="Yu X.-Y."/>
        </authorList>
    </citation>
    <scope>NUCLEOTIDE SEQUENCE [LARGE SCALE GENOMIC DNA]</scope>
    <source>
        <strain evidence="4">ZYSR67-Z</strain>
    </source>
</reference>
<dbReference type="InterPro" id="IPR018541">
    <property type="entry name" value="Ftsk_gamma"/>
</dbReference>
<feature type="region of interest" description="Disordered" evidence="1">
    <location>
        <begin position="1"/>
        <end position="21"/>
    </location>
</feature>
<comment type="caution">
    <text evidence="3">The sequence shown here is derived from an EMBL/GenBank/DDBJ whole genome shotgun (WGS) entry which is preliminary data.</text>
</comment>
<name>A0A2I0CPS9_9PSED</name>
<proteinExistence type="predicted"/>
<dbReference type="SMART" id="SM00843">
    <property type="entry name" value="Ftsk_gamma"/>
    <property type="match status" value="1"/>
</dbReference>
<feature type="domain" description="FtsK gamma" evidence="2">
    <location>
        <begin position="19"/>
        <end position="84"/>
    </location>
</feature>
<dbReference type="Proteomes" id="UP000242861">
    <property type="component" value="Unassembled WGS sequence"/>
</dbReference>
<dbReference type="PANTHER" id="PTHR22683:SF41">
    <property type="entry name" value="DNA TRANSLOCASE FTSK"/>
    <property type="match status" value="1"/>
</dbReference>